<dbReference type="EMBL" id="JAULBC010000001">
    <property type="protein sequence ID" value="MEX6686839.1"/>
    <property type="molecule type" value="Genomic_DNA"/>
</dbReference>
<dbReference type="Proteomes" id="UP001560573">
    <property type="component" value="Unassembled WGS sequence"/>
</dbReference>
<evidence type="ECO:0000313" key="2">
    <source>
        <dbReference type="Proteomes" id="UP001560573"/>
    </source>
</evidence>
<sequence>MADDNGAKQSAATWPLVKFQFQVTIGSDEIMFQEVTGLTSETQVIEYRVGNSKAFTNVKMPGLKKYGNVTLKKGIFKDDKKLWDMYNKVTMNTFERVTVVISLLDEANGVAMSWNLTNAFPAKMTVTDMKADANEPAIETMELAHEGLTLAAKS</sequence>
<dbReference type="RefSeq" id="WP_369328236.1">
    <property type="nucleotide sequence ID" value="NZ_JAULBC010000001.1"/>
</dbReference>
<dbReference type="PANTHER" id="PTHR38009:SF1">
    <property type="entry name" value="CONSERVED HYPOTHETICAL PHAGE TAIL PROTEIN"/>
    <property type="match status" value="1"/>
</dbReference>
<dbReference type="PANTHER" id="PTHR38009">
    <property type="entry name" value="CONSERVED HYPOTHETICAL PHAGE TAIL PROTEIN"/>
    <property type="match status" value="1"/>
</dbReference>
<keyword evidence="2" id="KW-1185">Reference proteome</keyword>
<dbReference type="InterPro" id="IPR010667">
    <property type="entry name" value="Phage_T4_Gp19"/>
</dbReference>
<protein>
    <submittedName>
        <fullName evidence="1">Phage tail protein</fullName>
    </submittedName>
</protein>
<organism evidence="1 2">
    <name type="scientific">Danxiaibacter flavus</name>
    <dbReference type="NCBI Taxonomy" id="3049108"/>
    <lineage>
        <taxon>Bacteria</taxon>
        <taxon>Pseudomonadati</taxon>
        <taxon>Bacteroidota</taxon>
        <taxon>Chitinophagia</taxon>
        <taxon>Chitinophagales</taxon>
        <taxon>Chitinophagaceae</taxon>
        <taxon>Danxiaibacter</taxon>
    </lineage>
</organism>
<gene>
    <name evidence="1" type="ORF">QTN47_05005</name>
</gene>
<comment type="caution">
    <text evidence="1">The sequence shown here is derived from an EMBL/GenBank/DDBJ whole genome shotgun (WGS) entry which is preliminary data.</text>
</comment>
<proteinExistence type="predicted"/>
<dbReference type="NCBIfam" id="TIGR02241">
    <property type="entry name" value="conserved hypothetical phage tail region protein"/>
    <property type="match status" value="1"/>
</dbReference>
<name>A0ABV3ZEK5_9BACT</name>
<dbReference type="InterPro" id="IPR011747">
    <property type="entry name" value="CHP02241"/>
</dbReference>
<reference evidence="1 2" key="1">
    <citation type="submission" date="2023-07" db="EMBL/GenBank/DDBJ databases">
        <authorList>
            <person name="Lian W.-H."/>
        </authorList>
    </citation>
    <scope>NUCLEOTIDE SEQUENCE [LARGE SCALE GENOMIC DNA]</scope>
    <source>
        <strain evidence="1 2">SYSU DXS3180</strain>
    </source>
</reference>
<evidence type="ECO:0000313" key="1">
    <source>
        <dbReference type="EMBL" id="MEX6686839.1"/>
    </source>
</evidence>
<accession>A0ABV3ZEK5</accession>
<dbReference type="Pfam" id="PF06841">
    <property type="entry name" value="Phage_T4_gp19"/>
    <property type="match status" value="1"/>
</dbReference>